<dbReference type="Proteomes" id="UP001249851">
    <property type="component" value="Unassembled WGS sequence"/>
</dbReference>
<reference evidence="2" key="2">
    <citation type="journal article" date="2023" name="Science">
        <title>Genomic signatures of disease resistance in endangered staghorn corals.</title>
        <authorList>
            <person name="Vollmer S.V."/>
            <person name="Selwyn J.D."/>
            <person name="Despard B.A."/>
            <person name="Roesel C.L."/>
        </authorList>
    </citation>
    <scope>NUCLEOTIDE SEQUENCE</scope>
    <source>
        <strain evidence="2">K2</strain>
    </source>
</reference>
<dbReference type="InterPro" id="IPR000477">
    <property type="entry name" value="RT_dom"/>
</dbReference>
<organism evidence="2 3">
    <name type="scientific">Acropora cervicornis</name>
    <name type="common">Staghorn coral</name>
    <dbReference type="NCBI Taxonomy" id="6130"/>
    <lineage>
        <taxon>Eukaryota</taxon>
        <taxon>Metazoa</taxon>
        <taxon>Cnidaria</taxon>
        <taxon>Anthozoa</taxon>
        <taxon>Hexacorallia</taxon>
        <taxon>Scleractinia</taxon>
        <taxon>Astrocoeniina</taxon>
        <taxon>Acroporidae</taxon>
        <taxon>Acropora</taxon>
    </lineage>
</organism>
<dbReference type="EMBL" id="JARQWQ010000098">
    <property type="protein sequence ID" value="KAK2551340.1"/>
    <property type="molecule type" value="Genomic_DNA"/>
</dbReference>
<dbReference type="PANTHER" id="PTHR37984">
    <property type="entry name" value="PROTEIN CBG26694"/>
    <property type="match status" value="1"/>
</dbReference>
<dbReference type="Gene3D" id="3.30.70.270">
    <property type="match status" value="1"/>
</dbReference>
<dbReference type="AlphaFoldDB" id="A0AAD9PYC5"/>
<accession>A0AAD9PYC5</accession>
<dbReference type="InterPro" id="IPR050951">
    <property type="entry name" value="Retrovirus_Pol_polyprotein"/>
</dbReference>
<sequence>MPFGIAPAPEKFQRRLNEALEGLDRVRTIADDIIVFGVGDTDDEAVVDHDRKLLTLLERCRQRHVKLNKDKMKFKLPQLSYVGHVILAEGLKPDSGKVEAI</sequence>
<keyword evidence="3" id="KW-1185">Reference proteome</keyword>
<name>A0AAD9PYC5_ACRCE</name>
<gene>
    <name evidence="2" type="ORF">P5673_027735</name>
</gene>
<feature type="domain" description="Reverse transcriptase" evidence="1">
    <location>
        <begin position="1"/>
        <end position="86"/>
    </location>
</feature>
<dbReference type="InterPro" id="IPR043502">
    <property type="entry name" value="DNA/RNA_pol_sf"/>
</dbReference>
<dbReference type="PANTHER" id="PTHR37984:SF8">
    <property type="entry name" value="CCHC-TYPE DOMAIN-CONTAINING PROTEIN"/>
    <property type="match status" value="1"/>
</dbReference>
<comment type="caution">
    <text evidence="2">The sequence shown here is derived from an EMBL/GenBank/DDBJ whole genome shotgun (WGS) entry which is preliminary data.</text>
</comment>
<evidence type="ECO:0000313" key="2">
    <source>
        <dbReference type="EMBL" id="KAK2551340.1"/>
    </source>
</evidence>
<reference evidence="2" key="1">
    <citation type="journal article" date="2023" name="G3 (Bethesda)">
        <title>Whole genome assembly and annotation of the endangered Caribbean coral Acropora cervicornis.</title>
        <authorList>
            <person name="Selwyn J.D."/>
            <person name="Vollmer S.V."/>
        </authorList>
    </citation>
    <scope>NUCLEOTIDE SEQUENCE</scope>
    <source>
        <strain evidence="2">K2</strain>
    </source>
</reference>
<dbReference type="SUPFAM" id="SSF56672">
    <property type="entry name" value="DNA/RNA polymerases"/>
    <property type="match status" value="1"/>
</dbReference>
<evidence type="ECO:0000313" key="3">
    <source>
        <dbReference type="Proteomes" id="UP001249851"/>
    </source>
</evidence>
<proteinExistence type="predicted"/>
<evidence type="ECO:0000259" key="1">
    <source>
        <dbReference type="Pfam" id="PF00078"/>
    </source>
</evidence>
<dbReference type="Pfam" id="PF00078">
    <property type="entry name" value="RVT_1"/>
    <property type="match status" value="1"/>
</dbReference>
<dbReference type="InterPro" id="IPR043128">
    <property type="entry name" value="Rev_trsase/Diguanyl_cyclase"/>
</dbReference>
<protein>
    <submittedName>
        <fullName evidence="2">Retrovirus-related Pol polyprotein from transposon 17.6</fullName>
    </submittedName>
</protein>